<evidence type="ECO:0008006" key="2">
    <source>
        <dbReference type="Google" id="ProtNLM"/>
    </source>
</evidence>
<accession>A0A6C0E389</accession>
<dbReference type="Gene3D" id="2.60.120.200">
    <property type="match status" value="1"/>
</dbReference>
<protein>
    <recommendedName>
        <fullName evidence="2">Lectin/glucanase superfamily protein</fullName>
    </recommendedName>
</protein>
<sequence length="237" mass="25728">MYFMRSSNTLNSMVSDAQTPIIIPASDLIGGNNGTSSNFAYSIWFYINDWNYNYGNPKVLFGRLTPGGTDSSGNTQSGVQNVYGTNPCPLVVLGAVENNLGIVLSCQGSPNPNVNLLHTCNVANVPIQTWVNLLISVYGRTLDVYIDGKLVKTCVLPGVAKIPTANPPSIYITPKGGFDGYTSKFQYWNTPLNPQQAWNVYNSGYSSTGGKLASMFGQYKLDITLMKNNTPVNTIEI</sequence>
<name>A0A6C0E389_9ZZZZ</name>
<evidence type="ECO:0000313" key="1">
    <source>
        <dbReference type="EMBL" id="QHT23586.1"/>
    </source>
</evidence>
<dbReference type="SUPFAM" id="SSF49899">
    <property type="entry name" value="Concanavalin A-like lectins/glucanases"/>
    <property type="match status" value="1"/>
</dbReference>
<dbReference type="Pfam" id="PF13385">
    <property type="entry name" value="Laminin_G_3"/>
    <property type="match status" value="1"/>
</dbReference>
<dbReference type="InterPro" id="IPR013320">
    <property type="entry name" value="ConA-like_dom_sf"/>
</dbReference>
<proteinExistence type="predicted"/>
<organism evidence="1">
    <name type="scientific">viral metagenome</name>
    <dbReference type="NCBI Taxonomy" id="1070528"/>
    <lineage>
        <taxon>unclassified sequences</taxon>
        <taxon>metagenomes</taxon>
        <taxon>organismal metagenomes</taxon>
    </lineage>
</organism>
<dbReference type="AlphaFoldDB" id="A0A6C0E389"/>
<reference evidence="1" key="1">
    <citation type="journal article" date="2020" name="Nature">
        <title>Giant virus diversity and host interactions through global metagenomics.</title>
        <authorList>
            <person name="Schulz F."/>
            <person name="Roux S."/>
            <person name="Paez-Espino D."/>
            <person name="Jungbluth S."/>
            <person name="Walsh D.A."/>
            <person name="Denef V.J."/>
            <person name="McMahon K.D."/>
            <person name="Konstantinidis K.T."/>
            <person name="Eloe-Fadrosh E.A."/>
            <person name="Kyrpides N.C."/>
            <person name="Woyke T."/>
        </authorList>
    </citation>
    <scope>NUCLEOTIDE SEQUENCE</scope>
    <source>
        <strain evidence="1">GVMAG-M-3300023179-116</strain>
    </source>
</reference>
<dbReference type="EMBL" id="MN739733">
    <property type="protein sequence ID" value="QHT23586.1"/>
    <property type="molecule type" value="Genomic_DNA"/>
</dbReference>